<keyword evidence="1" id="KW-0732">Signal</keyword>
<dbReference type="RefSeq" id="XP_031572835.1">
    <property type="nucleotide sequence ID" value="XM_031716975.1"/>
</dbReference>
<feature type="chain" id="PRO_5027761744" evidence="1">
    <location>
        <begin position="22"/>
        <end position="210"/>
    </location>
</feature>
<feature type="signal peptide" evidence="1">
    <location>
        <begin position="1"/>
        <end position="21"/>
    </location>
</feature>
<dbReference type="InParanoid" id="A0A6P8J667"/>
<dbReference type="OrthoDB" id="10272882at2759"/>
<name>A0A6P8J667_ACTTE</name>
<dbReference type="KEGG" id="aten:116306853"/>
<proteinExistence type="predicted"/>
<evidence type="ECO:0000313" key="2">
    <source>
        <dbReference type="Proteomes" id="UP000515163"/>
    </source>
</evidence>
<dbReference type="AlphaFoldDB" id="A0A6P8J667"/>
<accession>A0A6P8J667</accession>
<organism evidence="2 3">
    <name type="scientific">Actinia tenebrosa</name>
    <name type="common">Australian red waratah sea anemone</name>
    <dbReference type="NCBI Taxonomy" id="6105"/>
    <lineage>
        <taxon>Eukaryota</taxon>
        <taxon>Metazoa</taxon>
        <taxon>Cnidaria</taxon>
        <taxon>Anthozoa</taxon>
        <taxon>Hexacorallia</taxon>
        <taxon>Actiniaria</taxon>
        <taxon>Actiniidae</taxon>
        <taxon>Actinia</taxon>
    </lineage>
</organism>
<protein>
    <submittedName>
        <fullName evidence="3">Uncharacterized protein LOC116306853</fullName>
    </submittedName>
</protein>
<sequence length="210" mass="24134">MDMMMFVLTLVLFGAYTVVHTHEGNVCSDENLNEILISCMKSFVCGLKKNYSSTCSYDKVIDCIYFNLKLKNCTFYGDKEKVKWHVPKMLICEFGGVDVSQFFLTENCYRNASYCTDDFQRMWRNNMTDPRLNRQFEEMKFCLKNLSGSKECNVTISNLEDVLVNPFEDCWDSGSTTVFPRTTNLGSPPTRPYGLLSAFSILIAFILALF</sequence>
<evidence type="ECO:0000313" key="3">
    <source>
        <dbReference type="RefSeq" id="XP_031572835.1"/>
    </source>
</evidence>
<gene>
    <name evidence="3" type="primary">LOC116306853</name>
</gene>
<dbReference type="Proteomes" id="UP000515163">
    <property type="component" value="Unplaced"/>
</dbReference>
<dbReference type="GeneID" id="116306853"/>
<reference evidence="3" key="1">
    <citation type="submission" date="2025-08" db="UniProtKB">
        <authorList>
            <consortium name="RefSeq"/>
        </authorList>
    </citation>
    <scope>IDENTIFICATION</scope>
    <source>
        <tissue evidence="3">Tentacle</tissue>
    </source>
</reference>
<evidence type="ECO:0000256" key="1">
    <source>
        <dbReference type="SAM" id="SignalP"/>
    </source>
</evidence>
<keyword evidence="2" id="KW-1185">Reference proteome</keyword>